<dbReference type="Proteomes" id="UP000057609">
    <property type="component" value="Chromosome"/>
</dbReference>
<dbReference type="Gene3D" id="3.10.129.10">
    <property type="entry name" value="Hotdog Thioesterase"/>
    <property type="match status" value="1"/>
</dbReference>
<sequence>MEPIYEKIFPIRSYEVDMEGRVRPTALLNYLQEVAGDHARLLGVSVHDLMRCGLTWVLSRTHLTILGAASSRDELRVRSWPSSREGRFTCREFEMTAVDGRPVALATCSFAVLDLATRRPVAIDERLPVYPLLPRRAIDDRFATLPRLSGPAAELSFRVGRGDLDMNRHLNNVVYAAWALETVPAEVAEGVRLADLEIAYRAEALYGETVVARCRQEAGGESPVCIHQIVRTDDGVELARLVSRWRMAAR</sequence>
<evidence type="ECO:0000313" key="10">
    <source>
        <dbReference type="EMBL" id="AJE02671.1"/>
    </source>
</evidence>
<keyword evidence="6" id="KW-0443">Lipid metabolism</keyword>
<dbReference type="OrthoDB" id="9801517at2"/>
<dbReference type="GO" id="GO:0016297">
    <property type="term" value="F:fatty acyl-[ACP] hydrolase activity"/>
    <property type="evidence" value="ECO:0007669"/>
    <property type="project" value="InterPro"/>
</dbReference>
<dbReference type="STRING" id="345632.GPICK_04180"/>
<protein>
    <recommendedName>
        <fullName evidence="12">Acyl-ACP thioesterase</fullName>
    </recommendedName>
</protein>
<dbReference type="InterPro" id="IPR002864">
    <property type="entry name" value="Acyl-ACP_thioesterase_NHD"/>
</dbReference>
<comment type="similarity">
    <text evidence="1">Belongs to the acyl-ACP thioesterase family.</text>
</comment>
<evidence type="ECO:0000256" key="5">
    <source>
        <dbReference type="ARBA" id="ARBA00022946"/>
    </source>
</evidence>
<keyword evidence="11" id="KW-1185">Reference proteome</keyword>
<evidence type="ECO:0000256" key="7">
    <source>
        <dbReference type="ARBA" id="ARBA00023160"/>
    </source>
</evidence>
<dbReference type="InterPro" id="IPR029069">
    <property type="entry name" value="HotDog_dom_sf"/>
</dbReference>
<evidence type="ECO:0008006" key="12">
    <source>
        <dbReference type="Google" id="ProtNLM"/>
    </source>
</evidence>
<gene>
    <name evidence="10" type="ORF">GPICK_04180</name>
</gene>
<organism evidence="10 11">
    <name type="scientific">Geobacter pickeringii</name>
    <dbReference type="NCBI Taxonomy" id="345632"/>
    <lineage>
        <taxon>Bacteria</taxon>
        <taxon>Pseudomonadati</taxon>
        <taxon>Thermodesulfobacteriota</taxon>
        <taxon>Desulfuromonadia</taxon>
        <taxon>Geobacterales</taxon>
        <taxon>Geobacteraceae</taxon>
        <taxon>Geobacter</taxon>
    </lineage>
</organism>
<feature type="domain" description="Acyl-ACP thioesterase N-terminal hotdog" evidence="8">
    <location>
        <begin position="4"/>
        <end position="125"/>
    </location>
</feature>
<dbReference type="HOGENOM" id="CLU_045466_2_0_7"/>
<evidence type="ECO:0000256" key="2">
    <source>
        <dbReference type="ARBA" id="ARBA00022516"/>
    </source>
</evidence>
<dbReference type="InterPro" id="IPR049427">
    <property type="entry name" value="Acyl-ACP_TE_C"/>
</dbReference>
<dbReference type="KEGG" id="gpi:GPICK_04180"/>
<dbReference type="InterPro" id="IPR045023">
    <property type="entry name" value="FATA/B"/>
</dbReference>
<evidence type="ECO:0000256" key="4">
    <source>
        <dbReference type="ARBA" id="ARBA00022832"/>
    </source>
</evidence>
<dbReference type="Pfam" id="PF01643">
    <property type="entry name" value="Acyl-ACP_TE"/>
    <property type="match status" value="1"/>
</dbReference>
<keyword evidence="7" id="KW-0275">Fatty acid biosynthesis</keyword>
<evidence type="ECO:0000259" key="8">
    <source>
        <dbReference type="Pfam" id="PF01643"/>
    </source>
</evidence>
<evidence type="ECO:0000256" key="1">
    <source>
        <dbReference type="ARBA" id="ARBA00006500"/>
    </source>
</evidence>
<keyword evidence="5" id="KW-0809">Transit peptide</keyword>
<dbReference type="AlphaFoldDB" id="A0A0B5BF22"/>
<evidence type="ECO:0000259" key="9">
    <source>
        <dbReference type="Pfam" id="PF20791"/>
    </source>
</evidence>
<dbReference type="CDD" id="cd00586">
    <property type="entry name" value="4HBT"/>
    <property type="match status" value="2"/>
</dbReference>
<evidence type="ECO:0000256" key="6">
    <source>
        <dbReference type="ARBA" id="ARBA00023098"/>
    </source>
</evidence>
<keyword evidence="3" id="KW-0378">Hydrolase</keyword>
<dbReference type="PANTHER" id="PTHR31727">
    <property type="entry name" value="OLEOYL-ACYL CARRIER PROTEIN THIOESTERASE 1, CHLOROPLASTIC"/>
    <property type="match status" value="1"/>
</dbReference>
<dbReference type="Pfam" id="PF20791">
    <property type="entry name" value="Acyl-ACP_TE_C"/>
    <property type="match status" value="1"/>
</dbReference>
<dbReference type="SUPFAM" id="SSF54637">
    <property type="entry name" value="Thioesterase/thiol ester dehydrase-isomerase"/>
    <property type="match status" value="2"/>
</dbReference>
<reference evidence="10 11" key="1">
    <citation type="journal article" date="2015" name="Genome Announc.">
        <title>Complete Genome of Geobacter pickeringii G13T, a Metal-Reducing Isolate from Sedimentary Kaolin Deposits.</title>
        <authorList>
            <person name="Badalamenti J.P."/>
            <person name="Bond D.R."/>
        </authorList>
    </citation>
    <scope>NUCLEOTIDE SEQUENCE [LARGE SCALE GENOMIC DNA]</scope>
    <source>
        <strain evidence="10 11">G13</strain>
    </source>
</reference>
<proteinExistence type="inferred from homology"/>
<evidence type="ECO:0000256" key="3">
    <source>
        <dbReference type="ARBA" id="ARBA00022801"/>
    </source>
</evidence>
<keyword evidence="4" id="KW-0276">Fatty acid metabolism</keyword>
<dbReference type="EMBL" id="CP009788">
    <property type="protein sequence ID" value="AJE02671.1"/>
    <property type="molecule type" value="Genomic_DNA"/>
</dbReference>
<dbReference type="PANTHER" id="PTHR31727:SF6">
    <property type="entry name" value="OLEOYL-ACYL CARRIER PROTEIN THIOESTERASE 1, CHLOROPLASTIC"/>
    <property type="match status" value="1"/>
</dbReference>
<feature type="domain" description="Acyl-ACP thioesterase-like C-terminal" evidence="9">
    <location>
        <begin position="154"/>
        <end position="246"/>
    </location>
</feature>
<keyword evidence="2" id="KW-0444">Lipid biosynthesis</keyword>
<dbReference type="GO" id="GO:0000036">
    <property type="term" value="F:acyl carrier activity"/>
    <property type="evidence" value="ECO:0007669"/>
    <property type="project" value="TreeGrafter"/>
</dbReference>
<dbReference type="RefSeq" id="WP_039740751.1">
    <property type="nucleotide sequence ID" value="NZ_CP009788.1"/>
</dbReference>
<name>A0A0B5BF22_9BACT</name>
<accession>A0A0B5BF22</accession>
<evidence type="ECO:0000313" key="11">
    <source>
        <dbReference type="Proteomes" id="UP000057609"/>
    </source>
</evidence>